<proteinExistence type="predicted"/>
<name>A0A1V6NPY5_PENPO</name>
<sequence>MESIPTFPHGAVVARSLRGIEAQFTLAMGDAYDYKIGRDDFDLKICIHDMVSHSVTNFLGFSQIDSVARYFAINKPTKTSFRRKLARAVDTLYLRRFFIGKSHVDHRDPILRCVGLSQK</sequence>
<dbReference type="Proteomes" id="UP000191408">
    <property type="component" value="Unassembled WGS sequence"/>
</dbReference>
<keyword evidence="2" id="KW-1185">Reference proteome</keyword>
<comment type="caution">
    <text evidence="1">The sequence shown here is derived from an EMBL/GenBank/DDBJ whole genome shotgun (WGS) entry which is preliminary data.</text>
</comment>
<dbReference type="EMBL" id="MDYM01000004">
    <property type="protein sequence ID" value="OQD66592.1"/>
    <property type="molecule type" value="Genomic_DNA"/>
</dbReference>
<evidence type="ECO:0000313" key="1">
    <source>
        <dbReference type="EMBL" id="OQD66592.1"/>
    </source>
</evidence>
<organism evidence="1 2">
    <name type="scientific">Penicillium polonicum</name>
    <dbReference type="NCBI Taxonomy" id="60169"/>
    <lineage>
        <taxon>Eukaryota</taxon>
        <taxon>Fungi</taxon>
        <taxon>Dikarya</taxon>
        <taxon>Ascomycota</taxon>
        <taxon>Pezizomycotina</taxon>
        <taxon>Eurotiomycetes</taxon>
        <taxon>Eurotiomycetidae</taxon>
        <taxon>Eurotiales</taxon>
        <taxon>Aspergillaceae</taxon>
        <taxon>Penicillium</taxon>
    </lineage>
</organism>
<reference evidence="2" key="1">
    <citation type="journal article" date="2017" name="Nat. Microbiol.">
        <title>Global analysis of biosynthetic gene clusters reveals vast potential of secondary metabolite production in Penicillium species.</title>
        <authorList>
            <person name="Nielsen J.C."/>
            <person name="Grijseels S."/>
            <person name="Prigent S."/>
            <person name="Ji B."/>
            <person name="Dainat J."/>
            <person name="Nielsen K.F."/>
            <person name="Frisvad J.C."/>
            <person name="Workman M."/>
            <person name="Nielsen J."/>
        </authorList>
    </citation>
    <scope>NUCLEOTIDE SEQUENCE [LARGE SCALE GENOMIC DNA]</scope>
    <source>
        <strain evidence="2">IBT 4502</strain>
    </source>
</reference>
<dbReference type="AlphaFoldDB" id="A0A1V6NPY5"/>
<accession>A0A1V6NPY5</accession>
<protein>
    <submittedName>
        <fullName evidence="1">Uncharacterized protein</fullName>
    </submittedName>
</protein>
<gene>
    <name evidence="1" type="ORF">PENPOL_c004G01929</name>
</gene>
<evidence type="ECO:0000313" key="2">
    <source>
        <dbReference type="Proteomes" id="UP000191408"/>
    </source>
</evidence>